<dbReference type="GO" id="GO:0004096">
    <property type="term" value="F:catalase activity"/>
    <property type="evidence" value="ECO:0007669"/>
    <property type="project" value="InterPro"/>
</dbReference>
<dbReference type="Gene3D" id="2.40.180.10">
    <property type="entry name" value="Catalase core domain"/>
    <property type="match status" value="1"/>
</dbReference>
<accession>A0A8S3AA09</accession>
<dbReference type="GO" id="GO:0005777">
    <property type="term" value="C:peroxisome"/>
    <property type="evidence" value="ECO:0007669"/>
    <property type="project" value="TreeGrafter"/>
</dbReference>
<dbReference type="InterPro" id="IPR018028">
    <property type="entry name" value="Catalase"/>
</dbReference>
<dbReference type="PRINTS" id="PR00067">
    <property type="entry name" value="CATALASE"/>
</dbReference>
<dbReference type="GO" id="GO:0042744">
    <property type="term" value="P:hydrogen peroxide catabolic process"/>
    <property type="evidence" value="ECO:0007669"/>
    <property type="project" value="TreeGrafter"/>
</dbReference>
<dbReference type="InterPro" id="IPR020835">
    <property type="entry name" value="Catalase_sf"/>
</dbReference>
<sequence>MQNQSNNIPSGNVQNSISSNEALFLLNRDVSANQLQTYRSNNEPILMTSLSGMPIGDKVYSLTAGSRGPILLQDTCLLDELGQFNEEKTPERCSYAKGSGAFGFFQCTTDIGSTITRAHFLDTRNKQTPIAMRFSRFRSELGSSDTIRDVRGMAIKFYT</sequence>
<organism evidence="2 3">
    <name type="scientific">Rotaria magnacalcarata</name>
    <dbReference type="NCBI Taxonomy" id="392030"/>
    <lineage>
        <taxon>Eukaryota</taxon>
        <taxon>Metazoa</taxon>
        <taxon>Spiralia</taxon>
        <taxon>Gnathifera</taxon>
        <taxon>Rotifera</taxon>
        <taxon>Eurotatoria</taxon>
        <taxon>Bdelloidea</taxon>
        <taxon>Philodinida</taxon>
        <taxon>Philodinidae</taxon>
        <taxon>Rotaria</taxon>
    </lineage>
</organism>
<name>A0A8S3AA09_9BILA</name>
<reference evidence="2" key="1">
    <citation type="submission" date="2021-02" db="EMBL/GenBank/DDBJ databases">
        <authorList>
            <person name="Nowell W R."/>
        </authorList>
    </citation>
    <scope>NUCLEOTIDE SEQUENCE</scope>
</reference>
<dbReference type="GO" id="GO:0020037">
    <property type="term" value="F:heme binding"/>
    <property type="evidence" value="ECO:0007669"/>
    <property type="project" value="InterPro"/>
</dbReference>
<dbReference type="EMBL" id="CAJOBI010125753">
    <property type="protein sequence ID" value="CAF4700383.1"/>
    <property type="molecule type" value="Genomic_DNA"/>
</dbReference>
<dbReference type="InterPro" id="IPR011614">
    <property type="entry name" value="Catalase_core"/>
</dbReference>
<feature type="non-terminal residue" evidence="2">
    <location>
        <position position="159"/>
    </location>
</feature>
<dbReference type="SUPFAM" id="SSF56634">
    <property type="entry name" value="Heme-dependent catalase-like"/>
    <property type="match status" value="1"/>
</dbReference>
<gene>
    <name evidence="2" type="ORF">SMN809_LOCUS43028</name>
</gene>
<dbReference type="Proteomes" id="UP000676336">
    <property type="component" value="Unassembled WGS sequence"/>
</dbReference>
<protein>
    <recommendedName>
        <fullName evidence="1">Catalase core domain-containing protein</fullName>
    </recommendedName>
</protein>
<evidence type="ECO:0000313" key="3">
    <source>
        <dbReference type="Proteomes" id="UP000676336"/>
    </source>
</evidence>
<dbReference type="Pfam" id="PF00199">
    <property type="entry name" value="Catalase"/>
    <property type="match status" value="1"/>
</dbReference>
<evidence type="ECO:0000313" key="2">
    <source>
        <dbReference type="EMBL" id="CAF4700383.1"/>
    </source>
</evidence>
<feature type="domain" description="Catalase core" evidence="1">
    <location>
        <begin position="49"/>
        <end position="159"/>
    </location>
</feature>
<dbReference type="GO" id="GO:0042542">
    <property type="term" value="P:response to hydrogen peroxide"/>
    <property type="evidence" value="ECO:0007669"/>
    <property type="project" value="TreeGrafter"/>
</dbReference>
<dbReference type="PANTHER" id="PTHR11465">
    <property type="entry name" value="CATALASE"/>
    <property type="match status" value="1"/>
</dbReference>
<dbReference type="GO" id="GO:0005739">
    <property type="term" value="C:mitochondrion"/>
    <property type="evidence" value="ECO:0007669"/>
    <property type="project" value="TreeGrafter"/>
</dbReference>
<dbReference type="PROSITE" id="PS51402">
    <property type="entry name" value="CATALASE_3"/>
    <property type="match status" value="1"/>
</dbReference>
<dbReference type="AlphaFoldDB" id="A0A8S3AA09"/>
<proteinExistence type="predicted"/>
<dbReference type="PANTHER" id="PTHR11465:SF68">
    <property type="entry name" value="CATALASE"/>
    <property type="match status" value="1"/>
</dbReference>
<comment type="caution">
    <text evidence="2">The sequence shown here is derived from an EMBL/GenBank/DDBJ whole genome shotgun (WGS) entry which is preliminary data.</text>
</comment>
<evidence type="ECO:0000259" key="1">
    <source>
        <dbReference type="Pfam" id="PF00199"/>
    </source>
</evidence>